<dbReference type="Proteomes" id="UP000012429">
    <property type="component" value="Unassembled WGS sequence"/>
</dbReference>
<dbReference type="RefSeq" id="WP_004111350.1">
    <property type="nucleotide sequence ID" value="NZ_AQHN01000016.1"/>
</dbReference>
<dbReference type="GO" id="GO:0050660">
    <property type="term" value="F:flavin adenine dinucleotide binding"/>
    <property type="evidence" value="ECO:0007669"/>
    <property type="project" value="TreeGrafter"/>
</dbReference>
<comment type="caution">
    <text evidence="7">The sequence shown here is derived from an EMBL/GenBank/DDBJ whole genome shotgun (WGS) entry which is preliminary data.</text>
</comment>
<name>N6UEN2_9HYPH</name>
<dbReference type="PATRIC" id="fig|363754.4.peg.1509"/>
<evidence type="ECO:0000256" key="5">
    <source>
        <dbReference type="ARBA" id="ARBA00023235"/>
    </source>
</evidence>
<gene>
    <name evidence="7" type="ORF">RHSP_64257</name>
</gene>
<keyword evidence="4" id="KW-0274">FAD</keyword>
<dbReference type="Gene3D" id="3.40.50.720">
    <property type="entry name" value="NAD(P)-binding Rossmann-like Domain"/>
    <property type="match status" value="3"/>
</dbReference>
<dbReference type="AlphaFoldDB" id="N6UEN2"/>
<dbReference type="SUPFAM" id="SSF51971">
    <property type="entry name" value="Nucleotide-binding domain"/>
    <property type="match status" value="1"/>
</dbReference>
<dbReference type="OrthoDB" id="9769600at2"/>
<evidence type="ECO:0000256" key="2">
    <source>
        <dbReference type="ARBA" id="ARBA00009321"/>
    </source>
</evidence>
<evidence type="ECO:0000256" key="1">
    <source>
        <dbReference type="ARBA" id="ARBA00001974"/>
    </source>
</evidence>
<dbReference type="PANTHER" id="PTHR21197">
    <property type="entry name" value="UDP-GALACTOPYRANOSE MUTASE"/>
    <property type="match status" value="1"/>
</dbReference>
<evidence type="ECO:0000259" key="6">
    <source>
        <dbReference type="Pfam" id="PF03275"/>
    </source>
</evidence>
<sequence length="385" mass="44311">MRASGRIGIVGAGLSGAVIGRELALAGHQVEIFDARDHIAGNCHTERDKDTGVMVHVYGPHIFHTDDTEVWDYVNSFQTFMPYKNRVKTTSQSQVYSLPVNLHTINQFFGKTFRPDEARAFIQTQADESISDPKTFEEQALRFVGKDLYEAFLKGYTQKQWGCSPTDLPASILKRLPVRFNYDDNYFAHKYQGMPENGYTALVDCILDHPNISVSLKTRFHRTQKQDFSHVFYSGSLDGYFDHEFGPLGYRTLDFERFEYDGDYQGCAVMNYGDVSVPFTRITEHKHFSPWEEHERSVCYREFSRECGADDTPYYPIRLVKDKEQLTQYVERANLETSITFVGRLGTYRYLDMDLTIREALDTARSYLARIAQGLSMPAYLHSPI</sequence>
<evidence type="ECO:0000256" key="4">
    <source>
        <dbReference type="ARBA" id="ARBA00022827"/>
    </source>
</evidence>
<reference evidence="7 8" key="1">
    <citation type="journal article" date="2012" name="BMC Genomics">
        <title>Genomic basis of broad host range and environmental adaptability of Rhizobium tropici CIAT 899 and Rhizobium sp. PRF 81 which are used in inoculants for common bean (Phaseolus vulgaris L.).</title>
        <authorList>
            <person name="Ormeno-Orrillo E."/>
            <person name="Menna P."/>
            <person name="Almeida L.G."/>
            <person name="Ollero F.J."/>
            <person name="Nicolas M.F."/>
            <person name="Pains Rodrigues E."/>
            <person name="Shigueyoshi Nakatani A."/>
            <person name="Silva Batista J.S."/>
            <person name="Oliveira Chueire L.M."/>
            <person name="Souza R.C."/>
            <person name="Ribeiro Vasconcelos A.T."/>
            <person name="Megias M."/>
            <person name="Hungria M."/>
            <person name="Martinez-Romero E."/>
        </authorList>
    </citation>
    <scope>NUCLEOTIDE SEQUENCE [LARGE SCALE GENOMIC DNA]</scope>
    <source>
        <strain evidence="7 8">PRF 81</strain>
    </source>
</reference>
<feature type="domain" description="UDP-galactopyranose mutase C-terminal" evidence="6">
    <location>
        <begin position="151"/>
        <end position="350"/>
    </location>
</feature>
<dbReference type="PANTHER" id="PTHR21197:SF0">
    <property type="entry name" value="UDP-GALACTOPYRANOSE MUTASE"/>
    <property type="match status" value="1"/>
</dbReference>
<protein>
    <submittedName>
        <fullName evidence="7">Putative UDP-galactopyranose mutase</fullName>
    </submittedName>
</protein>
<dbReference type="GO" id="GO:0005829">
    <property type="term" value="C:cytosol"/>
    <property type="evidence" value="ECO:0007669"/>
    <property type="project" value="TreeGrafter"/>
</dbReference>
<evidence type="ECO:0000256" key="3">
    <source>
        <dbReference type="ARBA" id="ARBA00022630"/>
    </source>
</evidence>
<dbReference type="GO" id="GO:0008767">
    <property type="term" value="F:UDP-galactopyranose mutase activity"/>
    <property type="evidence" value="ECO:0007669"/>
    <property type="project" value="InterPro"/>
</dbReference>
<comment type="similarity">
    <text evidence="2">Belongs to the UDP-galactopyranose/dTDP-fucopyranose mutase family.</text>
</comment>
<dbReference type="Pfam" id="PF03275">
    <property type="entry name" value="GLF"/>
    <property type="match status" value="1"/>
</dbReference>
<accession>N6UEN2</accession>
<keyword evidence="8" id="KW-1185">Reference proteome</keyword>
<proteinExistence type="inferred from homology"/>
<dbReference type="EMBL" id="AQHN01000016">
    <property type="protein sequence ID" value="ENN88623.1"/>
    <property type="molecule type" value="Genomic_DNA"/>
</dbReference>
<dbReference type="STRING" id="363754.RHSP_64257"/>
<evidence type="ECO:0000313" key="7">
    <source>
        <dbReference type="EMBL" id="ENN88623.1"/>
    </source>
</evidence>
<dbReference type="InterPro" id="IPR004379">
    <property type="entry name" value="UDP-GALP_mutase"/>
</dbReference>
<comment type="cofactor">
    <cofactor evidence="1">
        <name>FAD</name>
        <dbReference type="ChEBI" id="CHEBI:57692"/>
    </cofactor>
</comment>
<dbReference type="InterPro" id="IPR015899">
    <property type="entry name" value="UDP-GalPyranose_mutase_C"/>
</dbReference>
<dbReference type="SUPFAM" id="SSF54373">
    <property type="entry name" value="FAD-linked reductases, C-terminal domain"/>
    <property type="match status" value="1"/>
</dbReference>
<keyword evidence="3" id="KW-0285">Flavoprotein</keyword>
<evidence type="ECO:0000313" key="8">
    <source>
        <dbReference type="Proteomes" id="UP000012429"/>
    </source>
</evidence>
<keyword evidence="5" id="KW-0413">Isomerase</keyword>
<organism evidence="7 8">
    <name type="scientific">Rhizobium freirei PRF 81</name>
    <dbReference type="NCBI Taxonomy" id="363754"/>
    <lineage>
        <taxon>Bacteria</taxon>
        <taxon>Pseudomonadati</taxon>
        <taxon>Pseudomonadota</taxon>
        <taxon>Alphaproteobacteria</taxon>
        <taxon>Hyphomicrobiales</taxon>
        <taxon>Rhizobiaceae</taxon>
        <taxon>Rhizobium/Agrobacterium group</taxon>
        <taxon>Rhizobium</taxon>
    </lineage>
</organism>
<dbReference type="NCBIfam" id="TIGR00031">
    <property type="entry name" value="UDP-GALP_mutase"/>
    <property type="match status" value="1"/>
</dbReference>
<dbReference type="Pfam" id="PF13450">
    <property type="entry name" value="NAD_binding_8"/>
    <property type="match status" value="1"/>
</dbReference>